<accession>A0ABV0YFT1</accession>
<sequence>MLANSRAKYPRIMRLPPPCFTVSTRFSPSSFPVYVWTGCQKTVKYTAIEIPFAHADSCLMCRKTQKGSNFADRKAGRRTVKSLDGGDGEGESFILNFRLNSIYSV</sequence>
<comment type="caution">
    <text evidence="1">The sequence shown here is derived from an EMBL/GenBank/DDBJ whole genome shotgun (WGS) entry which is preliminary data.</text>
</comment>
<dbReference type="EMBL" id="JAHRIP010030561">
    <property type="protein sequence ID" value="MEQ2292582.1"/>
    <property type="molecule type" value="Genomic_DNA"/>
</dbReference>
<protein>
    <submittedName>
        <fullName evidence="1">Uncharacterized protein</fullName>
    </submittedName>
</protein>
<evidence type="ECO:0000313" key="1">
    <source>
        <dbReference type="EMBL" id="MEQ2292582.1"/>
    </source>
</evidence>
<name>A0ABV0YFT1_9TELE</name>
<proteinExistence type="predicted"/>
<gene>
    <name evidence="1" type="ORF">AMECASPLE_024530</name>
</gene>
<dbReference type="Proteomes" id="UP001469553">
    <property type="component" value="Unassembled WGS sequence"/>
</dbReference>
<keyword evidence="2" id="KW-1185">Reference proteome</keyword>
<reference evidence="1 2" key="1">
    <citation type="submission" date="2021-06" db="EMBL/GenBank/DDBJ databases">
        <authorList>
            <person name="Palmer J.M."/>
        </authorList>
    </citation>
    <scope>NUCLEOTIDE SEQUENCE [LARGE SCALE GENOMIC DNA]</scope>
    <source>
        <strain evidence="1 2">AS_MEX2019</strain>
        <tissue evidence="1">Muscle</tissue>
    </source>
</reference>
<evidence type="ECO:0000313" key="2">
    <source>
        <dbReference type="Proteomes" id="UP001469553"/>
    </source>
</evidence>
<organism evidence="1 2">
    <name type="scientific">Ameca splendens</name>
    <dbReference type="NCBI Taxonomy" id="208324"/>
    <lineage>
        <taxon>Eukaryota</taxon>
        <taxon>Metazoa</taxon>
        <taxon>Chordata</taxon>
        <taxon>Craniata</taxon>
        <taxon>Vertebrata</taxon>
        <taxon>Euteleostomi</taxon>
        <taxon>Actinopterygii</taxon>
        <taxon>Neopterygii</taxon>
        <taxon>Teleostei</taxon>
        <taxon>Neoteleostei</taxon>
        <taxon>Acanthomorphata</taxon>
        <taxon>Ovalentaria</taxon>
        <taxon>Atherinomorphae</taxon>
        <taxon>Cyprinodontiformes</taxon>
        <taxon>Goodeidae</taxon>
        <taxon>Ameca</taxon>
    </lineage>
</organism>